<gene>
    <name evidence="4" type="ORF">IFM89_008762</name>
</gene>
<dbReference type="GO" id="GO:0008061">
    <property type="term" value="F:chitin binding"/>
    <property type="evidence" value="ECO:0007669"/>
    <property type="project" value="UniProtKB-KW"/>
</dbReference>
<dbReference type="PANTHER" id="PTHR34997:SF1">
    <property type="entry name" value="PEPTIDOGLYCAN-BINDING LYSIN DOMAIN"/>
    <property type="match status" value="1"/>
</dbReference>
<dbReference type="CDD" id="cd00118">
    <property type="entry name" value="LysM"/>
    <property type="match status" value="1"/>
</dbReference>
<dbReference type="AlphaFoldDB" id="A0A835GY88"/>
<dbReference type="Gene3D" id="3.10.350.10">
    <property type="entry name" value="LysM domain"/>
    <property type="match status" value="1"/>
</dbReference>
<accession>A0A835GY88</accession>
<evidence type="ECO:0000256" key="2">
    <source>
        <dbReference type="ARBA" id="ARBA00023026"/>
    </source>
</evidence>
<comment type="caution">
    <text evidence="4">The sequence shown here is derived from an EMBL/GenBank/DDBJ whole genome shotgun (WGS) entry which is preliminary data.</text>
</comment>
<dbReference type="SUPFAM" id="SSF54106">
    <property type="entry name" value="LysM domain"/>
    <property type="match status" value="1"/>
</dbReference>
<dbReference type="InterPro" id="IPR018392">
    <property type="entry name" value="LysM"/>
</dbReference>
<keyword evidence="2" id="KW-0843">Virulence</keyword>
<dbReference type="InterPro" id="IPR036779">
    <property type="entry name" value="LysM_dom_sf"/>
</dbReference>
<evidence type="ECO:0000256" key="1">
    <source>
        <dbReference type="ARBA" id="ARBA00022669"/>
    </source>
</evidence>
<proteinExistence type="predicted"/>
<dbReference type="Proteomes" id="UP000631114">
    <property type="component" value="Unassembled WGS sequence"/>
</dbReference>
<dbReference type="InterPro" id="IPR052210">
    <property type="entry name" value="LysM1-like"/>
</dbReference>
<keyword evidence="1" id="KW-0147">Chitin-binding</keyword>
<evidence type="ECO:0000313" key="4">
    <source>
        <dbReference type="EMBL" id="KAF9588332.1"/>
    </source>
</evidence>
<dbReference type="EMBL" id="JADFTS010000009">
    <property type="protein sequence ID" value="KAF9588332.1"/>
    <property type="molecule type" value="Genomic_DNA"/>
</dbReference>
<evidence type="ECO:0000313" key="5">
    <source>
        <dbReference type="Proteomes" id="UP000631114"/>
    </source>
</evidence>
<dbReference type="OrthoDB" id="1921017at2759"/>
<sequence>MRISNIYGLVPGEDRLFANVVLLHLADAFKSGDKHTQLFRGKSSQKANTMANILLKLVLVLVLVCMVEGRLFGAETVKAQAAPSCQAVFGVPENETCFDITQKFSLTTEFFIAINPNINCDKLFVGQWICVAGTVN</sequence>
<feature type="domain" description="LysM" evidence="3">
    <location>
        <begin position="87"/>
        <end position="131"/>
    </location>
</feature>
<dbReference type="Pfam" id="PF01476">
    <property type="entry name" value="LysM"/>
    <property type="match status" value="1"/>
</dbReference>
<keyword evidence="5" id="KW-1185">Reference proteome</keyword>
<protein>
    <recommendedName>
        <fullName evidence="3">LysM domain-containing protein</fullName>
    </recommendedName>
</protein>
<reference evidence="4 5" key="1">
    <citation type="submission" date="2020-10" db="EMBL/GenBank/DDBJ databases">
        <title>The Coptis chinensis genome and diversification of protoberbering-type alkaloids.</title>
        <authorList>
            <person name="Wang B."/>
            <person name="Shu S."/>
            <person name="Song C."/>
            <person name="Liu Y."/>
        </authorList>
    </citation>
    <scope>NUCLEOTIDE SEQUENCE [LARGE SCALE GENOMIC DNA]</scope>
    <source>
        <strain evidence="4">HL-2020</strain>
        <tissue evidence="4">Leaf</tissue>
    </source>
</reference>
<dbReference type="PANTHER" id="PTHR34997">
    <property type="entry name" value="AM15"/>
    <property type="match status" value="1"/>
</dbReference>
<name>A0A835GY88_9MAGN</name>
<evidence type="ECO:0000259" key="3">
    <source>
        <dbReference type="PROSITE" id="PS51782"/>
    </source>
</evidence>
<organism evidence="4 5">
    <name type="scientific">Coptis chinensis</name>
    <dbReference type="NCBI Taxonomy" id="261450"/>
    <lineage>
        <taxon>Eukaryota</taxon>
        <taxon>Viridiplantae</taxon>
        <taxon>Streptophyta</taxon>
        <taxon>Embryophyta</taxon>
        <taxon>Tracheophyta</taxon>
        <taxon>Spermatophyta</taxon>
        <taxon>Magnoliopsida</taxon>
        <taxon>Ranunculales</taxon>
        <taxon>Ranunculaceae</taxon>
        <taxon>Coptidoideae</taxon>
        <taxon>Coptis</taxon>
    </lineage>
</organism>
<dbReference type="PROSITE" id="PS51782">
    <property type="entry name" value="LYSM"/>
    <property type="match status" value="1"/>
</dbReference>